<reference evidence="2" key="1">
    <citation type="submission" date="2023-01" db="EMBL/GenBank/DDBJ databases">
        <title>Genome assembly of the deep-sea coral Lophelia pertusa.</title>
        <authorList>
            <person name="Herrera S."/>
            <person name="Cordes E."/>
        </authorList>
    </citation>
    <scope>NUCLEOTIDE SEQUENCE</scope>
    <source>
        <strain evidence="2">USNM1676648</strain>
        <tissue evidence="2">Polyp</tissue>
    </source>
</reference>
<proteinExistence type="predicted"/>
<name>A0A9X0A148_9CNID</name>
<feature type="compositionally biased region" description="Low complexity" evidence="1">
    <location>
        <begin position="268"/>
        <end position="279"/>
    </location>
</feature>
<dbReference type="AlphaFoldDB" id="A0A9X0A148"/>
<evidence type="ECO:0000256" key="1">
    <source>
        <dbReference type="SAM" id="MobiDB-lite"/>
    </source>
</evidence>
<dbReference type="Proteomes" id="UP001163046">
    <property type="component" value="Unassembled WGS sequence"/>
</dbReference>
<keyword evidence="3" id="KW-1185">Reference proteome</keyword>
<comment type="caution">
    <text evidence="2">The sequence shown here is derived from an EMBL/GenBank/DDBJ whole genome shotgun (WGS) entry which is preliminary data.</text>
</comment>
<gene>
    <name evidence="2" type="ORF">OS493_018519</name>
</gene>
<dbReference type="EMBL" id="MU825406">
    <property type="protein sequence ID" value="KAJ7391472.1"/>
    <property type="molecule type" value="Genomic_DNA"/>
</dbReference>
<dbReference type="OrthoDB" id="5981150at2759"/>
<sequence>MAEASTSCGTQTTSASKRIPEMFSDLLDLAIFSFACQSGLKSNHKIRGDPVLEGVAAFLGRLVTSSNAETMAEFNHLSPSRLGNWKPGDQPTKELLTLISSRMKATKTKGLIKEKATPMAPSLLVHKVERFSEVEDRVKTSLHPKCWRCSTRCQFCVARKKYFPKFGNFNLEIASPFLDVLEELMNDDEGEYDDEGDDDEEVDDVKEGDDDMEGDDDENANEEENDSDDSEALLRQLTTSLEISDSEEEKEDQTDVRTDAMEEDGSDSDASISDAESNT</sequence>
<protein>
    <submittedName>
        <fullName evidence="2">Uncharacterized protein</fullName>
    </submittedName>
</protein>
<feature type="compositionally biased region" description="Acidic residues" evidence="1">
    <location>
        <begin position="188"/>
        <end position="231"/>
    </location>
</feature>
<organism evidence="2 3">
    <name type="scientific">Desmophyllum pertusum</name>
    <dbReference type="NCBI Taxonomy" id="174260"/>
    <lineage>
        <taxon>Eukaryota</taxon>
        <taxon>Metazoa</taxon>
        <taxon>Cnidaria</taxon>
        <taxon>Anthozoa</taxon>
        <taxon>Hexacorallia</taxon>
        <taxon>Scleractinia</taxon>
        <taxon>Caryophylliina</taxon>
        <taxon>Caryophylliidae</taxon>
        <taxon>Desmophyllum</taxon>
    </lineage>
</organism>
<evidence type="ECO:0000313" key="2">
    <source>
        <dbReference type="EMBL" id="KAJ7391472.1"/>
    </source>
</evidence>
<feature type="region of interest" description="Disordered" evidence="1">
    <location>
        <begin position="188"/>
        <end position="279"/>
    </location>
</feature>
<accession>A0A9X0A148</accession>
<evidence type="ECO:0000313" key="3">
    <source>
        <dbReference type="Proteomes" id="UP001163046"/>
    </source>
</evidence>